<evidence type="ECO:0000313" key="3">
    <source>
        <dbReference type="Proteomes" id="UP000727456"/>
    </source>
</evidence>
<dbReference type="RefSeq" id="WP_167073132.1">
    <property type="nucleotide sequence ID" value="NZ_JAAOZC010000004.1"/>
</dbReference>
<dbReference type="PROSITE" id="PS00409">
    <property type="entry name" value="PROKAR_NTER_METHYL"/>
    <property type="match status" value="1"/>
</dbReference>
<keyword evidence="1" id="KW-0812">Transmembrane</keyword>
<gene>
    <name evidence="2" type="ORF">FHS31_001902</name>
</gene>
<proteinExistence type="predicted"/>
<comment type="caution">
    <text evidence="2">The sequence shown here is derived from an EMBL/GenBank/DDBJ whole genome shotgun (WGS) entry which is preliminary data.</text>
</comment>
<reference evidence="2 3" key="1">
    <citation type="submission" date="2020-03" db="EMBL/GenBank/DDBJ databases">
        <title>Genomic Encyclopedia of Type Strains, Phase III (KMG-III): the genomes of soil and plant-associated and newly described type strains.</title>
        <authorList>
            <person name="Whitman W."/>
        </authorList>
    </citation>
    <scope>NUCLEOTIDE SEQUENCE [LARGE SCALE GENOMIC DNA]</scope>
    <source>
        <strain evidence="2 3">CECT 8804</strain>
    </source>
</reference>
<keyword evidence="1" id="KW-1133">Transmembrane helix</keyword>
<dbReference type="InterPro" id="IPR045584">
    <property type="entry name" value="Pilin-like"/>
</dbReference>
<name>A0ABX0TV00_9SPHN</name>
<dbReference type="Pfam" id="PF07963">
    <property type="entry name" value="N_methyl"/>
    <property type="match status" value="1"/>
</dbReference>
<dbReference type="Proteomes" id="UP000727456">
    <property type="component" value="Unassembled WGS sequence"/>
</dbReference>
<keyword evidence="3" id="KW-1185">Reference proteome</keyword>
<dbReference type="InterPro" id="IPR012902">
    <property type="entry name" value="N_methyl_site"/>
</dbReference>
<evidence type="ECO:0000313" key="2">
    <source>
        <dbReference type="EMBL" id="NIJ08285.1"/>
    </source>
</evidence>
<evidence type="ECO:0000256" key="1">
    <source>
        <dbReference type="SAM" id="Phobius"/>
    </source>
</evidence>
<feature type="transmembrane region" description="Helical" evidence="1">
    <location>
        <begin position="20"/>
        <end position="38"/>
    </location>
</feature>
<dbReference type="SUPFAM" id="SSF54523">
    <property type="entry name" value="Pili subunits"/>
    <property type="match status" value="1"/>
</dbReference>
<dbReference type="NCBIfam" id="TIGR02532">
    <property type="entry name" value="IV_pilin_GFxxxE"/>
    <property type="match status" value="1"/>
</dbReference>
<keyword evidence="1" id="KW-0472">Membrane</keyword>
<dbReference type="Gene3D" id="3.55.40.10">
    <property type="entry name" value="minor pseudopilin epsh domain"/>
    <property type="match status" value="1"/>
</dbReference>
<accession>A0ABX0TV00</accession>
<organism evidence="2 3">
    <name type="scientific">Sphingomonas vulcanisoli</name>
    <dbReference type="NCBI Taxonomy" id="1658060"/>
    <lineage>
        <taxon>Bacteria</taxon>
        <taxon>Pseudomonadati</taxon>
        <taxon>Pseudomonadota</taxon>
        <taxon>Alphaproteobacteria</taxon>
        <taxon>Sphingomonadales</taxon>
        <taxon>Sphingomonadaceae</taxon>
        <taxon>Sphingomonas</taxon>
    </lineage>
</organism>
<dbReference type="EMBL" id="JAAOZC010000004">
    <property type="protein sequence ID" value="NIJ08285.1"/>
    <property type="molecule type" value="Genomic_DNA"/>
</dbReference>
<sequence length="155" mass="16207">MEALPKPWGRGEQGLTLVEMLIVLAIIGVVAGLSVLAIGGGDRGRSANAEGRRLAARLRLAADDVRIDERPTAFAWDEKGYGFVDWDAKAGKWRPDKVDELARHDLPNGLKLTTQPAAGTLPIAPDGTGGAIDLILGTVAVHFDGLSATATSVAS</sequence>
<protein>
    <submittedName>
        <fullName evidence="2">General secretion pathway protein H</fullName>
    </submittedName>
</protein>